<gene>
    <name evidence="1" type="ORF">GCM10011499_39090</name>
</gene>
<reference evidence="1 2" key="1">
    <citation type="journal article" date="2014" name="Int. J. Syst. Evol. Microbiol.">
        <title>Complete genome sequence of Corynebacterium casei LMG S-19264T (=DSM 44701T), isolated from a smear-ripened cheese.</title>
        <authorList>
            <consortium name="US DOE Joint Genome Institute (JGI-PGF)"/>
            <person name="Walter F."/>
            <person name="Albersmeier A."/>
            <person name="Kalinowski J."/>
            <person name="Ruckert C."/>
        </authorList>
    </citation>
    <scope>NUCLEOTIDE SEQUENCE [LARGE SCALE GENOMIC DNA]</scope>
    <source>
        <strain evidence="1 2">CGMCC 1.15896</strain>
    </source>
</reference>
<keyword evidence="2" id="KW-1185">Reference proteome</keyword>
<dbReference type="OrthoDB" id="21342at2"/>
<name>A0A916W3P2_9HYPH</name>
<comment type="caution">
    <text evidence="1">The sequence shown here is derived from an EMBL/GenBank/DDBJ whole genome shotgun (WGS) entry which is preliminary data.</text>
</comment>
<dbReference type="Proteomes" id="UP000596977">
    <property type="component" value="Unassembled WGS sequence"/>
</dbReference>
<dbReference type="EMBL" id="BMKB01000013">
    <property type="protein sequence ID" value="GGA64818.1"/>
    <property type="molecule type" value="Genomic_DNA"/>
</dbReference>
<accession>A0A916W3P2</accession>
<sequence length="131" mass="14457">MSHHSSDEVQLGMFGREDERLGHPLFVEKWSNRRAFKIGLMTGQGMTAPAIARALGDGVPPNLITAMLSEWGHKLEGDRHTHGPVKVMLAAKHRTLLADEAVKRGIDLPELCRQILVQVAQDDLFKAIVDG</sequence>
<proteinExistence type="predicted"/>
<organism evidence="1 2">
    <name type="scientific">Pelagibacterium lentulum</name>
    <dbReference type="NCBI Taxonomy" id="2029865"/>
    <lineage>
        <taxon>Bacteria</taxon>
        <taxon>Pseudomonadati</taxon>
        <taxon>Pseudomonadota</taxon>
        <taxon>Alphaproteobacteria</taxon>
        <taxon>Hyphomicrobiales</taxon>
        <taxon>Devosiaceae</taxon>
        <taxon>Pelagibacterium</taxon>
    </lineage>
</organism>
<evidence type="ECO:0000313" key="1">
    <source>
        <dbReference type="EMBL" id="GGA64818.1"/>
    </source>
</evidence>
<dbReference type="AlphaFoldDB" id="A0A916W3P2"/>
<protein>
    <submittedName>
        <fullName evidence="1">Uncharacterized protein</fullName>
    </submittedName>
</protein>
<dbReference type="RefSeq" id="WP_127071402.1">
    <property type="nucleotide sequence ID" value="NZ_BMKB01000013.1"/>
</dbReference>
<evidence type="ECO:0000313" key="2">
    <source>
        <dbReference type="Proteomes" id="UP000596977"/>
    </source>
</evidence>